<reference evidence="10 11" key="2">
    <citation type="submission" date="2008-10" db="EMBL/GenBank/DDBJ databases">
        <title>Draft genome sequence of Clostridium hiranonis (DSM 13275).</title>
        <authorList>
            <person name="Sudarsanam P."/>
            <person name="Ley R."/>
            <person name="Guruge J."/>
            <person name="Turnbaugh P.J."/>
            <person name="Mahowald M."/>
            <person name="Liep D."/>
            <person name="Gordon J."/>
        </authorList>
    </citation>
    <scope>NUCLEOTIDE SEQUENCE [LARGE SCALE GENOMIC DNA]</scope>
    <source>
        <strain evidence="10 11">DSM 13275</strain>
    </source>
</reference>
<feature type="transmembrane region" description="Helical" evidence="7">
    <location>
        <begin position="21"/>
        <end position="38"/>
    </location>
</feature>
<feature type="domain" description="ABC3 transporter permease C-terminal" evidence="8">
    <location>
        <begin position="712"/>
        <end position="827"/>
    </location>
</feature>
<feature type="transmembrane region" description="Helical" evidence="7">
    <location>
        <begin position="802"/>
        <end position="822"/>
    </location>
</feature>
<comment type="similarity">
    <text evidence="6">Belongs to the ABC-4 integral membrane protein family.</text>
</comment>
<feature type="domain" description="MacB-like periplasmic core" evidence="9">
    <location>
        <begin position="21"/>
        <end position="170"/>
    </location>
</feature>
<dbReference type="PANTHER" id="PTHR30572:SF4">
    <property type="entry name" value="ABC TRANSPORTER PERMEASE YTRF"/>
    <property type="match status" value="1"/>
</dbReference>
<keyword evidence="5 7" id="KW-0472">Membrane</keyword>
<evidence type="ECO:0000256" key="6">
    <source>
        <dbReference type="ARBA" id="ARBA00038076"/>
    </source>
</evidence>
<dbReference type="STRING" id="500633.CLOHIR_02198"/>
<dbReference type="InterPro" id="IPR050250">
    <property type="entry name" value="Macrolide_Exporter_MacB"/>
</dbReference>
<feature type="transmembrane region" description="Helical" evidence="7">
    <location>
        <begin position="338"/>
        <end position="357"/>
    </location>
</feature>
<evidence type="ECO:0000259" key="9">
    <source>
        <dbReference type="Pfam" id="PF12704"/>
    </source>
</evidence>
<feature type="domain" description="ABC3 transporter permease C-terminal" evidence="8">
    <location>
        <begin position="243"/>
        <end position="365"/>
    </location>
</feature>
<evidence type="ECO:0000256" key="1">
    <source>
        <dbReference type="ARBA" id="ARBA00004651"/>
    </source>
</evidence>
<dbReference type="GO" id="GO:0005886">
    <property type="term" value="C:plasma membrane"/>
    <property type="evidence" value="ECO:0007669"/>
    <property type="project" value="UniProtKB-SubCell"/>
</dbReference>
<evidence type="ECO:0000313" key="11">
    <source>
        <dbReference type="Proteomes" id="UP000003178"/>
    </source>
</evidence>
<dbReference type="HOGENOM" id="CLU_010964_3_0_9"/>
<dbReference type="OrthoDB" id="9793166at2"/>
<feature type="transmembrane region" description="Helical" evidence="7">
    <location>
        <begin position="292"/>
        <end position="318"/>
    </location>
</feature>
<keyword evidence="2" id="KW-1003">Cell membrane</keyword>
<evidence type="ECO:0000256" key="5">
    <source>
        <dbReference type="ARBA" id="ARBA00023136"/>
    </source>
</evidence>
<accession>B6G236</accession>
<keyword evidence="4 7" id="KW-1133">Transmembrane helix</keyword>
<name>B6G236_PEPHT</name>
<dbReference type="AlphaFoldDB" id="B6G236"/>
<evidence type="ECO:0000256" key="3">
    <source>
        <dbReference type="ARBA" id="ARBA00022692"/>
    </source>
</evidence>
<feature type="transmembrane region" description="Helical" evidence="7">
    <location>
        <begin position="410"/>
        <end position="431"/>
    </location>
</feature>
<protein>
    <submittedName>
        <fullName evidence="10">Efflux ABC transporter, permease protein</fullName>
    </submittedName>
</protein>
<keyword evidence="11" id="KW-1185">Reference proteome</keyword>
<feature type="transmembrane region" description="Helical" evidence="7">
    <location>
        <begin position="760"/>
        <end position="782"/>
    </location>
</feature>
<comment type="caution">
    <text evidence="10">The sequence shown here is derived from an EMBL/GenBank/DDBJ whole genome shotgun (WGS) entry which is preliminary data.</text>
</comment>
<organism evidence="10 11">
    <name type="scientific">Peptacetobacter hiranonis (strain DSM 13275 / JCM 10541 / KCTC 15199 / TO-931)</name>
    <name type="common">Clostridium hiranonis</name>
    <dbReference type="NCBI Taxonomy" id="500633"/>
    <lineage>
        <taxon>Bacteria</taxon>
        <taxon>Bacillati</taxon>
        <taxon>Bacillota</taxon>
        <taxon>Clostridia</taxon>
        <taxon>Peptostreptococcales</taxon>
        <taxon>Peptostreptococcaceae</taxon>
        <taxon>Peptacetobacter</taxon>
    </lineage>
</organism>
<dbReference type="Proteomes" id="UP000003178">
    <property type="component" value="Unassembled WGS sequence"/>
</dbReference>
<dbReference type="EMBL" id="ABWP01000086">
    <property type="protein sequence ID" value="EEA84180.1"/>
    <property type="molecule type" value="Genomic_DNA"/>
</dbReference>
<evidence type="ECO:0000256" key="7">
    <source>
        <dbReference type="SAM" id="Phobius"/>
    </source>
</evidence>
<evidence type="ECO:0000256" key="4">
    <source>
        <dbReference type="ARBA" id="ARBA00022989"/>
    </source>
</evidence>
<dbReference type="Pfam" id="PF12704">
    <property type="entry name" value="MacB_PCD"/>
    <property type="match status" value="1"/>
</dbReference>
<evidence type="ECO:0000313" key="10">
    <source>
        <dbReference type="EMBL" id="EEA84180.1"/>
    </source>
</evidence>
<dbReference type="eggNOG" id="COG0577">
    <property type="taxonomic scope" value="Bacteria"/>
</dbReference>
<proteinExistence type="inferred from homology"/>
<gene>
    <name evidence="10" type="ORF">CLOHIR_02198</name>
</gene>
<dbReference type="Pfam" id="PF02687">
    <property type="entry name" value="FtsX"/>
    <property type="match status" value="2"/>
</dbReference>
<dbReference type="InterPro" id="IPR003838">
    <property type="entry name" value="ABC3_permease_C"/>
</dbReference>
<reference evidence="10 11" key="1">
    <citation type="submission" date="2008-09" db="EMBL/GenBank/DDBJ databases">
        <authorList>
            <person name="Fulton L."/>
            <person name="Clifton S."/>
            <person name="Fulton B."/>
            <person name="Xu J."/>
            <person name="Minx P."/>
            <person name="Pepin K.H."/>
            <person name="Johnson M."/>
            <person name="Thiruvilangam P."/>
            <person name="Bhonagiri V."/>
            <person name="Nash W.E."/>
            <person name="Mardis E.R."/>
            <person name="Wilson R.K."/>
        </authorList>
    </citation>
    <scope>NUCLEOTIDE SEQUENCE [LARGE SCALE GENOMIC DNA]</scope>
    <source>
        <strain evidence="10 11">DSM 13275</strain>
    </source>
</reference>
<comment type="subcellular location">
    <subcellularLocation>
        <location evidence="1">Cell membrane</location>
        <topology evidence="1">Multi-pass membrane protein</topology>
    </subcellularLocation>
</comment>
<keyword evidence="3 7" id="KW-0812">Transmembrane</keyword>
<evidence type="ECO:0000259" key="8">
    <source>
        <dbReference type="Pfam" id="PF02687"/>
    </source>
</evidence>
<dbReference type="PANTHER" id="PTHR30572">
    <property type="entry name" value="MEMBRANE COMPONENT OF TRANSPORTER-RELATED"/>
    <property type="match status" value="1"/>
</dbReference>
<feature type="transmembrane region" description="Helical" evidence="7">
    <location>
        <begin position="241"/>
        <end position="260"/>
    </location>
</feature>
<dbReference type="RefSeq" id="WP_006441038.1">
    <property type="nucleotide sequence ID" value="NZ_DS995361.1"/>
</dbReference>
<evidence type="ECO:0000256" key="2">
    <source>
        <dbReference type="ARBA" id="ARBA00022475"/>
    </source>
</evidence>
<feature type="transmembrane region" description="Helical" evidence="7">
    <location>
        <begin position="707"/>
        <end position="726"/>
    </location>
</feature>
<dbReference type="GO" id="GO:0022857">
    <property type="term" value="F:transmembrane transporter activity"/>
    <property type="evidence" value="ECO:0007669"/>
    <property type="project" value="TreeGrafter"/>
</dbReference>
<sequence length="830" mass="94260">MLHFKLAFQYIKKNLSRSLSIILSISIGIAIILGAGVINENVEKADIEGLRYELGNYHLKIKNIDKETIKNIDKEKNVEYTAIEQPQDGSNYKGQLLNITGINKNYLNISKSKLISGRMPQNTNEIAAEKWVLQNLGLEGEVGEKISLDLNGKKKKETFTVVGIISDRVYEKSIGIMEFFAKVYPNKEVNLYMKVNEDTEEGINSTINNIIKKNSIKKEDVRRNTMLINSIAKSEKYDNKLLILFSIMILFLIFIVYSIYNISIVQRLSEYGMLRAIGGNKSQIFKLTFYELLILSLISLPLGILIGVVGSKAIGVYVCSTIAENSFEIANIVISKNPIIMSLIFIILMIIILCYIVSKKINKIPIIDSINKNNSKNKIKKSIFNLKAGKKLSVEKVIAINNILVNKKTFVVTVISIALGGTMFILSDFVMTLKSEDTRLSLEINTNINSDFKIEQTSVDYSKGISADELKKIEGIDGVKTVEPYKTNYISIYNIDKNKITFPEYFKFVEDFISNKKYEGLMKTESNGRYSSKGSFYGYNNKNLKELDNFLIEGKINIKELNSGNNVILKIPKEGSGHKVVDINVGDKIKIKIPKNMLSSEESIKFPDNIEYIEKELTVSGIVSRIYNQNVYFSREGIDVIASDKVFSEITGVDKYKFVNIDCKEDANIKNIEDELYKITKNNVGCNLRNLSKEVKNLQKNISYKNMILNGMTLILLIMSFFNIFNNISYNLVSRKSEFDTLKAIGLSNKKLKNMVIYEGLVYSIVSSILVVLLSLAGQYLLYYKYFKKILISPTWFINWKLYIVVVIVSIAIGILSTYIPFRIIRNDKK</sequence>
<dbReference type="InterPro" id="IPR025857">
    <property type="entry name" value="MacB_PCD"/>
</dbReference>